<dbReference type="RefSeq" id="WP_209140166.1">
    <property type="nucleotide sequence ID" value="NZ_JAGHKO010000004.1"/>
</dbReference>
<feature type="chain" id="PRO_5045643512" evidence="11">
    <location>
        <begin position="25"/>
        <end position="1277"/>
    </location>
</feature>
<dbReference type="PANTHER" id="PTHR33478">
    <property type="entry name" value="EXTRACELLULAR METALLOPROTEINASE MEP"/>
    <property type="match status" value="1"/>
</dbReference>
<dbReference type="InterPro" id="IPR026444">
    <property type="entry name" value="Secre_tail"/>
</dbReference>
<evidence type="ECO:0000256" key="9">
    <source>
        <dbReference type="ARBA" id="ARBA00023049"/>
    </source>
</evidence>
<keyword evidence="5" id="KW-0645">Protease</keyword>
<evidence type="ECO:0000259" key="12">
    <source>
        <dbReference type="Pfam" id="PF02225"/>
    </source>
</evidence>
<dbReference type="CDD" id="cd09596">
    <property type="entry name" value="M36"/>
    <property type="match status" value="1"/>
</dbReference>
<dbReference type="EMBL" id="JAGHKO010000004">
    <property type="protein sequence ID" value="MBO9202115.1"/>
    <property type="molecule type" value="Genomic_DNA"/>
</dbReference>
<keyword evidence="10" id="KW-0865">Zymogen</keyword>
<keyword evidence="8" id="KW-0862">Zinc</keyword>
<reference evidence="14 15" key="1">
    <citation type="submission" date="2021-03" db="EMBL/GenBank/DDBJ databases">
        <title>Assistant Professor.</title>
        <authorList>
            <person name="Huq M.A."/>
        </authorList>
    </citation>
    <scope>NUCLEOTIDE SEQUENCE [LARGE SCALE GENOMIC DNA]</scope>
    <source>
        <strain evidence="14 15">MAH-29</strain>
    </source>
</reference>
<evidence type="ECO:0000256" key="6">
    <source>
        <dbReference type="ARBA" id="ARBA00022723"/>
    </source>
</evidence>
<dbReference type="Proteomes" id="UP000677244">
    <property type="component" value="Unassembled WGS sequence"/>
</dbReference>
<dbReference type="InterPro" id="IPR046450">
    <property type="entry name" value="PA_dom_sf"/>
</dbReference>
<dbReference type="SUPFAM" id="SSF52025">
    <property type="entry name" value="PA domain"/>
    <property type="match status" value="1"/>
</dbReference>
<protein>
    <submittedName>
        <fullName evidence="14">M36 family metallopeptidase</fullName>
    </submittedName>
</protein>
<evidence type="ECO:0000313" key="14">
    <source>
        <dbReference type="EMBL" id="MBO9202115.1"/>
    </source>
</evidence>
<dbReference type="SUPFAM" id="SSF55486">
    <property type="entry name" value="Metalloproteases ('zincins'), catalytic domain"/>
    <property type="match status" value="1"/>
</dbReference>
<dbReference type="Gene3D" id="2.60.120.260">
    <property type="entry name" value="Galactose-binding domain-like"/>
    <property type="match status" value="1"/>
</dbReference>
<keyword evidence="6" id="KW-0479">Metal-binding</keyword>
<evidence type="ECO:0000256" key="1">
    <source>
        <dbReference type="ARBA" id="ARBA00001947"/>
    </source>
</evidence>
<comment type="subcellular location">
    <subcellularLocation>
        <location evidence="2">Secreted</location>
    </subcellularLocation>
</comment>
<dbReference type="PRINTS" id="PR00999">
    <property type="entry name" value="FUNGALYSIN"/>
</dbReference>
<evidence type="ECO:0000256" key="7">
    <source>
        <dbReference type="ARBA" id="ARBA00022801"/>
    </source>
</evidence>
<organism evidence="14 15">
    <name type="scientific">Niastella soli</name>
    <dbReference type="NCBI Taxonomy" id="2821487"/>
    <lineage>
        <taxon>Bacteria</taxon>
        <taxon>Pseudomonadati</taxon>
        <taxon>Bacteroidota</taxon>
        <taxon>Chitinophagia</taxon>
        <taxon>Chitinophagales</taxon>
        <taxon>Chitinophagaceae</taxon>
        <taxon>Niastella</taxon>
    </lineage>
</organism>
<evidence type="ECO:0000256" key="5">
    <source>
        <dbReference type="ARBA" id="ARBA00022670"/>
    </source>
</evidence>
<keyword evidence="9" id="KW-0482">Metalloprotease</keyword>
<dbReference type="Gene3D" id="3.10.170.10">
    <property type="match status" value="1"/>
</dbReference>
<evidence type="ECO:0000256" key="10">
    <source>
        <dbReference type="ARBA" id="ARBA00023145"/>
    </source>
</evidence>
<evidence type="ECO:0000256" key="8">
    <source>
        <dbReference type="ARBA" id="ARBA00022833"/>
    </source>
</evidence>
<feature type="domain" description="PA" evidence="12">
    <location>
        <begin position="495"/>
        <end position="574"/>
    </location>
</feature>
<keyword evidence="7" id="KW-0378">Hydrolase</keyword>
<gene>
    <name evidence="14" type="ORF">J7I42_17655</name>
</gene>
<evidence type="ECO:0000256" key="3">
    <source>
        <dbReference type="ARBA" id="ARBA00006006"/>
    </source>
</evidence>
<dbReference type="Gene3D" id="1.10.390.10">
    <property type="entry name" value="Neutral Protease Domain 2"/>
    <property type="match status" value="1"/>
</dbReference>
<feature type="signal peptide" evidence="11">
    <location>
        <begin position="1"/>
        <end position="24"/>
    </location>
</feature>
<dbReference type="InterPro" id="IPR003137">
    <property type="entry name" value="PA_domain"/>
</dbReference>
<dbReference type="PANTHER" id="PTHR33478:SF1">
    <property type="entry name" value="EXTRACELLULAR METALLOPROTEINASE MEP"/>
    <property type="match status" value="1"/>
</dbReference>
<sequence>MKKTLLKPLTLLSFFLVLSSLALAQDNNLEVYRPLLVKNAARLGITPADVKDAEIVHGYTDKATRITYVYLQQTYKQIKVYNTIISAAFIDGSLQYASGSFVKNIADRAGAPVSSKSYMDAIRGAVHHLHLNEKAPLKAERDLFKAEKKYTVTADAIARQPIETTLYWTPSDDKQQITLTWNVNIHVKDSSDWWNVRINAQTGAFVEKDNWTVNEKQPASSMVETSDLPTVVHSTANAVMSDRITATNTVPAKLPAPPNVTSATYQVIPFPYESPIHSPFTNEVSPWLKAGAGNDAVTLGWHFDNVANYNITRGNNVFAFLDRRANNASDAARNWPDTSSTPAPDLTFIHNNNTAQQPWLNVESKKAALDNLFYWNNLMHDVTYQYGFTEAARNFQRYNMGRGGAGNDYVQANAQDSFDYNNANFSSPPDGTSGRMQMFTFTSPPGFTVSAPAAIAGTYASLEGSFAASNKLVDRGPITGRIVWYNDDVAGTIHRGCIAATNAAAVAGNIAMIDAGGGPGCTTWDFKVKNAQNAGAIAVIVYFPPGSFGLIGGNTDPTITIPAISVTNATGTSIGTQLNAGQIVNATITSGIYLDGDLDNGVICHEYGHGVSNRLTGAGASCLNNAEQGGEGWSDFFALMMTTNWATAQLTDGANPRPMGTYVQGQPVNGSGIRRVPYTTNMGIDTLTYRSVGFSTEVHNIGEVWCSALWDMTWNLIQQQNAITPDLYNSAGNGGNVIAMNLVMTGLKLQPCSPGFLDSRNAILAADSILYGYSHKCAIWNAFARRGMGYSAKQGLSTNATDQTPAFDLPQNILLTKSLPVKVDANSNYTFTHTATCDCQPSTFTLQDTIPTGFTYVNSVPAGTLTGNILTFPATAFASAETKSFSITLKAPATGCDIDSVLNDNRETSTTGGFTSSGTPAWAPSTAKAHSGNTSWYAQDIATPSSVSLTSAGTAATAAKPVSTLSFWHNFHTEKFYDGGVVEYSTDGGATWKDASPLFLNNGYTTAMDASTTLSGRKAFSGDSKGFQQTMLDLTSFGTTPVQFRFRMETDNGTGDDGWYVDDIVREIGCGEVLRSGIYNGATRIDNITIPVFVNVQTALPLTLLWFNTNPVGGQVALDWKTVSEFDVKDFTVEWSTDSFNWISLGNVTAQNLNSNSYNYLHNDPVIGTNYYRIKMNDRNGKFTYSPVRTVNMKEIGNPKVVLVPNPVNTDATLYISRDVKATSVNVYNAAGSLVRQQAVGAGVRQIKISTKGLAPGIYTIETNGANRQITRMMVQH</sequence>
<dbReference type="InterPro" id="IPR027268">
    <property type="entry name" value="Peptidase_M4/M1_CTD_sf"/>
</dbReference>
<evidence type="ECO:0000313" key="15">
    <source>
        <dbReference type="Proteomes" id="UP000677244"/>
    </source>
</evidence>
<dbReference type="Pfam" id="PF18962">
    <property type="entry name" value="Por_Secre_tail"/>
    <property type="match status" value="1"/>
</dbReference>
<dbReference type="Pfam" id="PF20773">
    <property type="entry name" value="InhA-like_MAM"/>
    <property type="match status" value="1"/>
</dbReference>
<keyword evidence="11" id="KW-0732">Signal</keyword>
<dbReference type="InterPro" id="IPR050371">
    <property type="entry name" value="Fungal_virulence_M36"/>
</dbReference>
<comment type="cofactor">
    <cofactor evidence="1">
        <name>Zn(2+)</name>
        <dbReference type="ChEBI" id="CHEBI:29105"/>
    </cofactor>
</comment>
<evidence type="ECO:0000256" key="2">
    <source>
        <dbReference type="ARBA" id="ARBA00004613"/>
    </source>
</evidence>
<dbReference type="Gene3D" id="3.50.30.30">
    <property type="match status" value="1"/>
</dbReference>
<comment type="similarity">
    <text evidence="3">Belongs to the peptidase M36 family.</text>
</comment>
<evidence type="ECO:0000256" key="11">
    <source>
        <dbReference type="SAM" id="SignalP"/>
    </source>
</evidence>
<dbReference type="Pfam" id="PF02128">
    <property type="entry name" value="Peptidase_M36"/>
    <property type="match status" value="1"/>
</dbReference>
<evidence type="ECO:0000259" key="13">
    <source>
        <dbReference type="Pfam" id="PF18962"/>
    </source>
</evidence>
<comment type="caution">
    <text evidence="14">The sequence shown here is derived from an EMBL/GenBank/DDBJ whole genome shotgun (WGS) entry which is preliminary data.</text>
</comment>
<keyword evidence="15" id="KW-1185">Reference proteome</keyword>
<dbReference type="Pfam" id="PF02225">
    <property type="entry name" value="PA"/>
    <property type="match status" value="1"/>
</dbReference>
<feature type="domain" description="Secretion system C-terminal sorting" evidence="13">
    <location>
        <begin position="1205"/>
        <end position="1272"/>
    </location>
</feature>
<accession>A0ABS3YW23</accession>
<dbReference type="InterPro" id="IPR001842">
    <property type="entry name" value="Peptidase_M36"/>
</dbReference>
<keyword evidence="4" id="KW-0964">Secreted</keyword>
<dbReference type="NCBIfam" id="TIGR04183">
    <property type="entry name" value="Por_Secre_tail"/>
    <property type="match status" value="1"/>
</dbReference>
<name>A0ABS3YW23_9BACT</name>
<proteinExistence type="inferred from homology"/>
<evidence type="ECO:0000256" key="4">
    <source>
        <dbReference type="ARBA" id="ARBA00022525"/>
    </source>
</evidence>